<dbReference type="InterPro" id="IPR005805">
    <property type="entry name" value="Rieske_Fe-S_prot_C"/>
</dbReference>
<keyword evidence="4" id="KW-0411">Iron-sulfur</keyword>
<dbReference type="PRINTS" id="PR00162">
    <property type="entry name" value="RIESKE"/>
</dbReference>
<dbReference type="AlphaFoldDB" id="A0A1F5G1K0"/>
<evidence type="ECO:0000256" key="4">
    <source>
        <dbReference type="ARBA" id="ARBA00023014"/>
    </source>
</evidence>
<evidence type="ECO:0000256" key="3">
    <source>
        <dbReference type="ARBA" id="ARBA00023004"/>
    </source>
</evidence>
<evidence type="ECO:0000313" key="8">
    <source>
        <dbReference type="Proteomes" id="UP000176628"/>
    </source>
</evidence>
<dbReference type="Proteomes" id="UP000176628">
    <property type="component" value="Unassembled WGS sequence"/>
</dbReference>
<dbReference type="InterPro" id="IPR017941">
    <property type="entry name" value="Rieske_2Fe-2S"/>
</dbReference>
<evidence type="ECO:0000256" key="1">
    <source>
        <dbReference type="ARBA" id="ARBA00022714"/>
    </source>
</evidence>
<keyword evidence="5" id="KW-1015">Disulfide bond</keyword>
<dbReference type="PROSITE" id="PS51296">
    <property type="entry name" value="RIESKE"/>
    <property type="match status" value="1"/>
</dbReference>
<dbReference type="InterPro" id="IPR036922">
    <property type="entry name" value="Rieske_2Fe-2S_sf"/>
</dbReference>
<organism evidence="7 8">
    <name type="scientific">Candidatus Curtissbacteria bacterium RBG_16_39_7</name>
    <dbReference type="NCBI Taxonomy" id="1797707"/>
    <lineage>
        <taxon>Bacteria</taxon>
        <taxon>Candidatus Curtissiibacteriota</taxon>
    </lineage>
</organism>
<dbReference type="PANTHER" id="PTHR21496">
    <property type="entry name" value="FERREDOXIN-RELATED"/>
    <property type="match status" value="1"/>
</dbReference>
<sequence length="104" mass="11223">MAFVQVGKFSEIKDGGVKGIMVGDKQIAIFRLGSDIFVLSDVCSHAGCILSENHEIDGEEVQCACHGSRFNIRTGQVTNPPALEDLETYPVKVEGGQILVSIEE</sequence>
<dbReference type="CDD" id="cd03528">
    <property type="entry name" value="Rieske_RO_ferredoxin"/>
    <property type="match status" value="1"/>
</dbReference>
<protein>
    <recommendedName>
        <fullName evidence="6">Rieske domain-containing protein</fullName>
    </recommendedName>
</protein>
<keyword evidence="2" id="KW-0479">Metal-binding</keyword>
<reference evidence="7 8" key="1">
    <citation type="journal article" date="2016" name="Nat. Commun.">
        <title>Thousands of microbial genomes shed light on interconnected biogeochemical processes in an aquifer system.</title>
        <authorList>
            <person name="Anantharaman K."/>
            <person name="Brown C.T."/>
            <person name="Hug L.A."/>
            <person name="Sharon I."/>
            <person name="Castelle C.J."/>
            <person name="Probst A.J."/>
            <person name="Thomas B.C."/>
            <person name="Singh A."/>
            <person name="Wilkins M.J."/>
            <person name="Karaoz U."/>
            <person name="Brodie E.L."/>
            <person name="Williams K.H."/>
            <person name="Hubbard S.S."/>
            <person name="Banfield J.F."/>
        </authorList>
    </citation>
    <scope>NUCLEOTIDE SEQUENCE [LARGE SCALE GENOMIC DNA]</scope>
</reference>
<feature type="domain" description="Rieske" evidence="6">
    <location>
        <begin position="4"/>
        <end position="100"/>
    </location>
</feature>
<dbReference type="GO" id="GO:0016020">
    <property type="term" value="C:membrane"/>
    <property type="evidence" value="ECO:0007669"/>
    <property type="project" value="InterPro"/>
</dbReference>
<evidence type="ECO:0000259" key="6">
    <source>
        <dbReference type="PROSITE" id="PS51296"/>
    </source>
</evidence>
<evidence type="ECO:0000313" key="7">
    <source>
        <dbReference type="EMBL" id="OGD85684.1"/>
    </source>
</evidence>
<dbReference type="EMBL" id="MFAV01000047">
    <property type="protein sequence ID" value="OGD85684.1"/>
    <property type="molecule type" value="Genomic_DNA"/>
</dbReference>
<name>A0A1F5G1K0_9BACT</name>
<proteinExistence type="predicted"/>
<accession>A0A1F5G1K0</accession>
<keyword evidence="1" id="KW-0001">2Fe-2S</keyword>
<dbReference type="GO" id="GO:0046872">
    <property type="term" value="F:metal ion binding"/>
    <property type="evidence" value="ECO:0007669"/>
    <property type="project" value="UniProtKB-KW"/>
</dbReference>
<dbReference type="SUPFAM" id="SSF50022">
    <property type="entry name" value="ISP domain"/>
    <property type="match status" value="1"/>
</dbReference>
<keyword evidence="3" id="KW-0408">Iron</keyword>
<dbReference type="PANTHER" id="PTHR21496:SF23">
    <property type="entry name" value="3-PHENYLPROPIONATE_CINNAMIC ACID DIOXYGENASE FERREDOXIN SUBUNIT"/>
    <property type="match status" value="1"/>
</dbReference>
<comment type="caution">
    <text evidence="7">The sequence shown here is derived from an EMBL/GenBank/DDBJ whole genome shotgun (WGS) entry which is preliminary data.</text>
</comment>
<evidence type="ECO:0000256" key="5">
    <source>
        <dbReference type="ARBA" id="ARBA00023157"/>
    </source>
</evidence>
<gene>
    <name evidence="7" type="ORF">A2Z23_02470</name>
</gene>
<dbReference type="Gene3D" id="2.102.10.10">
    <property type="entry name" value="Rieske [2Fe-2S] iron-sulphur domain"/>
    <property type="match status" value="1"/>
</dbReference>
<evidence type="ECO:0000256" key="2">
    <source>
        <dbReference type="ARBA" id="ARBA00022723"/>
    </source>
</evidence>
<dbReference type="Pfam" id="PF00355">
    <property type="entry name" value="Rieske"/>
    <property type="match status" value="1"/>
</dbReference>
<dbReference type="GO" id="GO:0051537">
    <property type="term" value="F:2 iron, 2 sulfur cluster binding"/>
    <property type="evidence" value="ECO:0007669"/>
    <property type="project" value="UniProtKB-KW"/>
</dbReference>